<organism evidence="9 10">
    <name type="scientific">Trichomonas vaginalis (strain ATCC PRA-98 / G3)</name>
    <dbReference type="NCBI Taxonomy" id="412133"/>
    <lineage>
        <taxon>Eukaryota</taxon>
        <taxon>Metamonada</taxon>
        <taxon>Parabasalia</taxon>
        <taxon>Trichomonadida</taxon>
        <taxon>Trichomonadidae</taxon>
        <taxon>Trichomonas</taxon>
    </lineage>
</organism>
<feature type="compositionally biased region" description="Polar residues" evidence="7">
    <location>
        <begin position="25"/>
        <end position="76"/>
    </location>
</feature>
<proteinExistence type="inferred from homology"/>
<evidence type="ECO:0000313" key="10">
    <source>
        <dbReference type="Proteomes" id="UP000001542"/>
    </source>
</evidence>
<dbReference type="Gene3D" id="1.20.1250.20">
    <property type="entry name" value="MFS general substrate transporter like domains"/>
    <property type="match status" value="1"/>
</dbReference>
<dbReference type="OrthoDB" id="1856718at2759"/>
<dbReference type="KEGG" id="tva:5466811"/>
<feature type="transmembrane region" description="Helical" evidence="8">
    <location>
        <begin position="396"/>
        <end position="420"/>
    </location>
</feature>
<evidence type="ECO:0000256" key="4">
    <source>
        <dbReference type="ARBA" id="ARBA00022692"/>
    </source>
</evidence>
<dbReference type="OMA" id="YQCIPEA"/>
<dbReference type="PANTHER" id="PTHR10332:SF10">
    <property type="entry name" value="EQUILIBRATIVE NUCLEOSIDE TRANSPORTER 4"/>
    <property type="match status" value="1"/>
</dbReference>
<keyword evidence="4 8" id="KW-0812">Transmembrane</keyword>
<keyword evidence="3" id="KW-0813">Transport</keyword>
<dbReference type="Proteomes" id="UP000001542">
    <property type="component" value="Unassembled WGS sequence"/>
</dbReference>
<dbReference type="GO" id="GO:0005337">
    <property type="term" value="F:nucleoside transmembrane transporter activity"/>
    <property type="evidence" value="ECO:0000318"/>
    <property type="project" value="GO_Central"/>
</dbReference>
<comment type="subcellular location">
    <subcellularLocation>
        <location evidence="1">Membrane</location>
        <topology evidence="1">Multi-pass membrane protein</topology>
    </subcellularLocation>
</comment>
<evidence type="ECO:0000256" key="5">
    <source>
        <dbReference type="ARBA" id="ARBA00022989"/>
    </source>
</evidence>
<dbReference type="SUPFAM" id="SSF103473">
    <property type="entry name" value="MFS general substrate transporter"/>
    <property type="match status" value="1"/>
</dbReference>
<dbReference type="InterPro" id="IPR036259">
    <property type="entry name" value="MFS_trans_sf"/>
</dbReference>
<dbReference type="RefSeq" id="XP_001582249.1">
    <property type="nucleotide sequence ID" value="XM_001582199.1"/>
</dbReference>
<evidence type="ECO:0000256" key="2">
    <source>
        <dbReference type="ARBA" id="ARBA00007965"/>
    </source>
</evidence>
<evidence type="ECO:0000256" key="6">
    <source>
        <dbReference type="ARBA" id="ARBA00023136"/>
    </source>
</evidence>
<dbReference type="STRING" id="5722.A2DE45"/>
<reference evidence="9" key="2">
    <citation type="journal article" date="2007" name="Science">
        <title>Draft genome sequence of the sexually transmitted pathogen Trichomonas vaginalis.</title>
        <authorList>
            <person name="Carlton J.M."/>
            <person name="Hirt R.P."/>
            <person name="Silva J.C."/>
            <person name="Delcher A.L."/>
            <person name="Schatz M."/>
            <person name="Zhao Q."/>
            <person name="Wortman J.R."/>
            <person name="Bidwell S.L."/>
            <person name="Alsmark U.C.M."/>
            <person name="Besteiro S."/>
            <person name="Sicheritz-Ponten T."/>
            <person name="Noel C.J."/>
            <person name="Dacks J.B."/>
            <person name="Foster P.G."/>
            <person name="Simillion C."/>
            <person name="Van de Peer Y."/>
            <person name="Miranda-Saavedra D."/>
            <person name="Barton G.J."/>
            <person name="Westrop G.D."/>
            <person name="Mueller S."/>
            <person name="Dessi D."/>
            <person name="Fiori P.L."/>
            <person name="Ren Q."/>
            <person name="Paulsen I."/>
            <person name="Zhang H."/>
            <person name="Bastida-Corcuera F.D."/>
            <person name="Simoes-Barbosa A."/>
            <person name="Brown M.T."/>
            <person name="Hayes R.D."/>
            <person name="Mukherjee M."/>
            <person name="Okumura C.Y."/>
            <person name="Schneider R."/>
            <person name="Smith A.J."/>
            <person name="Vanacova S."/>
            <person name="Villalvazo M."/>
            <person name="Haas B.J."/>
            <person name="Pertea M."/>
            <person name="Feldblyum T.V."/>
            <person name="Utterback T.R."/>
            <person name="Shu C.L."/>
            <person name="Osoegawa K."/>
            <person name="de Jong P.J."/>
            <person name="Hrdy I."/>
            <person name="Horvathova L."/>
            <person name="Zubacova Z."/>
            <person name="Dolezal P."/>
            <person name="Malik S.B."/>
            <person name="Logsdon J.M. Jr."/>
            <person name="Henze K."/>
            <person name="Gupta A."/>
            <person name="Wang C.C."/>
            <person name="Dunne R.L."/>
            <person name="Upcroft J.A."/>
            <person name="Upcroft P."/>
            <person name="White O."/>
            <person name="Salzberg S.L."/>
            <person name="Tang P."/>
            <person name="Chiu C.-H."/>
            <person name="Lee Y.-S."/>
            <person name="Embley T.M."/>
            <person name="Coombs G.H."/>
            <person name="Mottram J.C."/>
            <person name="Tachezy J."/>
            <person name="Fraser-Liggett C.M."/>
            <person name="Johnson P.J."/>
        </authorList>
    </citation>
    <scope>NUCLEOTIDE SEQUENCE [LARGE SCALE GENOMIC DNA]</scope>
    <source>
        <strain evidence="9">G3</strain>
    </source>
</reference>
<protein>
    <submittedName>
        <fullName evidence="9">Nucleoside transporter family protein</fullName>
    </submittedName>
</protein>
<gene>
    <name evidence="9" type="ORF">TVAG_166380</name>
</gene>
<reference evidence="9" key="1">
    <citation type="submission" date="2006-10" db="EMBL/GenBank/DDBJ databases">
        <authorList>
            <person name="Amadeo P."/>
            <person name="Zhao Q."/>
            <person name="Wortman J."/>
            <person name="Fraser-Liggett C."/>
            <person name="Carlton J."/>
        </authorList>
    </citation>
    <scope>NUCLEOTIDE SEQUENCE</scope>
    <source>
        <strain evidence="9">G3</strain>
    </source>
</reference>
<dbReference type="VEuPathDB" id="TrichDB:TVAG_166380"/>
<dbReference type="GO" id="GO:0005886">
    <property type="term" value="C:plasma membrane"/>
    <property type="evidence" value="ECO:0000318"/>
    <property type="project" value="GO_Central"/>
</dbReference>
<feature type="transmembrane region" description="Helical" evidence="8">
    <location>
        <begin position="248"/>
        <end position="269"/>
    </location>
</feature>
<evidence type="ECO:0000256" key="3">
    <source>
        <dbReference type="ARBA" id="ARBA00022448"/>
    </source>
</evidence>
<comment type="similarity">
    <text evidence="2">Belongs to the SLC29A/ENT transporter (TC 2.A.57) family.</text>
</comment>
<feature type="transmembrane region" description="Helical" evidence="8">
    <location>
        <begin position="211"/>
        <end position="236"/>
    </location>
</feature>
<evidence type="ECO:0000313" key="9">
    <source>
        <dbReference type="EMBL" id="EAY21263.1"/>
    </source>
</evidence>
<keyword evidence="10" id="KW-1185">Reference proteome</keyword>
<evidence type="ECO:0000256" key="8">
    <source>
        <dbReference type="SAM" id="Phobius"/>
    </source>
</evidence>
<feature type="transmembrane region" description="Helical" evidence="8">
    <location>
        <begin position="133"/>
        <end position="152"/>
    </location>
</feature>
<evidence type="ECO:0000256" key="1">
    <source>
        <dbReference type="ARBA" id="ARBA00004141"/>
    </source>
</evidence>
<keyword evidence="5 8" id="KW-1133">Transmembrane helix</keyword>
<dbReference type="eggNOG" id="KOG1479">
    <property type="taxonomic scope" value="Eukaryota"/>
</dbReference>
<feature type="transmembrane region" description="Helical" evidence="8">
    <location>
        <begin position="337"/>
        <end position="355"/>
    </location>
</feature>
<feature type="region of interest" description="Disordered" evidence="7">
    <location>
        <begin position="1"/>
        <end position="81"/>
    </location>
</feature>
<dbReference type="SMR" id="A2DE45"/>
<dbReference type="VEuPathDB" id="TrichDB:TVAGG3_0174460"/>
<feature type="transmembrane region" description="Helical" evidence="8">
    <location>
        <begin position="161"/>
        <end position="179"/>
    </location>
</feature>
<evidence type="ECO:0000256" key="7">
    <source>
        <dbReference type="SAM" id="MobiDB-lite"/>
    </source>
</evidence>
<sequence>MNSDDEAVTIDIEAQSPPKSPPRSPNTKSNNLDPFSFYSKGNSNVDTPKTPQKQKNSTEKQPITPTKQSNADANSVHSRDIEIPNEDEDKITFGIEAIFMLLGTNVLFSYNTFINGLDFYDTLFPGKNAPTNIARAYNITASLIYIFSLPFIERFTLVTRFYFSSIGITIMMFFTFLYSNIGTPIYGVIIGAAVFAALFSGILFGTTMGFAGLFGANCSSVCTAGLALGGLVTSIVRVLSKLMGKGEGWFYFGFTVVFNTCSVIAFILFKRRPIAIRRISHSHTSTDFLDRMKRIKGVFLKIWPFVLEACLCMMITLTLFPGYACSIKSKHGLSKDWVTTLVTSFYMVGDFFGRLFTRWWAWPSAKWLWVPHISRLIFFVLYIIPIESVFLEDDIFIYFVTLALALTGGFWIGLCITYTAKDEKLEEDEVELAVFCTSLALNLGIFIGSWLTYALPTH</sequence>
<feature type="transmembrane region" description="Helical" evidence="8">
    <location>
        <begin position="367"/>
        <end position="384"/>
    </location>
</feature>
<feature type="transmembrane region" description="Helical" evidence="8">
    <location>
        <begin position="298"/>
        <end position="317"/>
    </location>
</feature>
<feature type="transmembrane region" description="Helical" evidence="8">
    <location>
        <begin position="432"/>
        <end position="453"/>
    </location>
</feature>
<dbReference type="PANTHER" id="PTHR10332">
    <property type="entry name" value="EQUILIBRATIVE NUCLEOSIDE TRANSPORTER"/>
    <property type="match status" value="1"/>
</dbReference>
<dbReference type="EMBL" id="DS113191">
    <property type="protein sequence ID" value="EAY21263.1"/>
    <property type="molecule type" value="Genomic_DNA"/>
</dbReference>
<feature type="transmembrane region" description="Helical" evidence="8">
    <location>
        <begin position="93"/>
        <end position="113"/>
    </location>
</feature>
<dbReference type="InParanoid" id="A2DE45"/>
<dbReference type="Pfam" id="PF01733">
    <property type="entry name" value="Nucleoside_tran"/>
    <property type="match status" value="1"/>
</dbReference>
<keyword evidence="6 8" id="KW-0472">Membrane</keyword>
<name>A2DE45_TRIV3</name>
<dbReference type="InterPro" id="IPR002259">
    <property type="entry name" value="Eqnu_transpt"/>
</dbReference>
<accession>A2DE45</accession>
<dbReference type="AlphaFoldDB" id="A2DE45"/>
<feature type="transmembrane region" description="Helical" evidence="8">
    <location>
        <begin position="185"/>
        <end position="204"/>
    </location>
</feature>